<reference evidence="1 2" key="1">
    <citation type="submission" date="2018-11" db="EMBL/GenBank/DDBJ databases">
        <authorList>
            <person name="Kleinhagauer T."/>
            <person name="Glaeser S.P."/>
            <person name="Spergser J."/>
            <person name="Ruckert C."/>
            <person name="Kaempfer P."/>
            <person name="Busse H.-J."/>
        </authorList>
    </citation>
    <scope>NUCLEOTIDE SEQUENCE [LARGE SCALE GENOMIC DNA]</scope>
    <source>
        <strain evidence="1 2">200CH</strain>
    </source>
</reference>
<evidence type="ECO:0000313" key="1">
    <source>
        <dbReference type="EMBL" id="AZA12963.1"/>
    </source>
</evidence>
<dbReference type="Proteomes" id="UP000269019">
    <property type="component" value="Chromosome"/>
</dbReference>
<keyword evidence="2" id="KW-1185">Reference proteome</keyword>
<name>A0A3G6J5C9_9CORY</name>
<proteinExistence type="predicted"/>
<accession>A0A3G6J5C9</accession>
<sequence>MMGFSFSFNYLAAGTDTQGVTQHRPACRRIANSTGVSGAGLCVFLACAHHCLVAVVISGVRGDNSRI</sequence>
<evidence type="ECO:0000313" key="2">
    <source>
        <dbReference type="Proteomes" id="UP000269019"/>
    </source>
</evidence>
<dbReference type="AlphaFoldDB" id="A0A3G6J5C9"/>
<organism evidence="1 2">
    <name type="scientific">Corynebacterium choanae</name>
    <dbReference type="NCBI Taxonomy" id="1862358"/>
    <lineage>
        <taxon>Bacteria</taxon>
        <taxon>Bacillati</taxon>
        <taxon>Actinomycetota</taxon>
        <taxon>Actinomycetes</taxon>
        <taxon>Mycobacteriales</taxon>
        <taxon>Corynebacteriaceae</taxon>
        <taxon>Corynebacterium</taxon>
    </lineage>
</organism>
<protein>
    <submittedName>
        <fullName evidence="1">Uncharacterized protein</fullName>
    </submittedName>
</protein>
<gene>
    <name evidence="1" type="ORF">CCHOA_02735</name>
</gene>
<dbReference type="KEGG" id="ccho:CCHOA_02735"/>
<dbReference type="EMBL" id="CP033896">
    <property type="protein sequence ID" value="AZA12963.1"/>
    <property type="molecule type" value="Genomic_DNA"/>
</dbReference>